<dbReference type="Proteomes" id="UP000247099">
    <property type="component" value="Unassembled WGS sequence"/>
</dbReference>
<dbReference type="GO" id="GO:0003677">
    <property type="term" value="F:DNA binding"/>
    <property type="evidence" value="ECO:0007669"/>
    <property type="project" value="InterPro"/>
</dbReference>
<feature type="compositionally biased region" description="Basic residues" evidence="1">
    <location>
        <begin position="44"/>
        <end position="53"/>
    </location>
</feature>
<dbReference type="Gene3D" id="3.30.70.1290">
    <property type="entry name" value="Transposase IS200-like"/>
    <property type="match status" value="1"/>
</dbReference>
<dbReference type="EMBL" id="QHJQ01000007">
    <property type="protein sequence ID" value="PXA03656.1"/>
    <property type="molecule type" value="Genomic_DNA"/>
</dbReference>
<evidence type="ECO:0008006" key="4">
    <source>
        <dbReference type="Google" id="ProtNLM"/>
    </source>
</evidence>
<name>A0A317ZEB3_9BACT</name>
<evidence type="ECO:0000256" key="1">
    <source>
        <dbReference type="SAM" id="MobiDB-lite"/>
    </source>
</evidence>
<evidence type="ECO:0000313" key="2">
    <source>
        <dbReference type="EMBL" id="PXA03656.1"/>
    </source>
</evidence>
<feature type="region of interest" description="Disordered" evidence="1">
    <location>
        <begin position="1"/>
        <end position="53"/>
    </location>
</feature>
<sequence>MRGKLERHRPRCHQRGHVASKLSSGVTSRRGKGPTPFSQTRPRSWFKRPARRRGPRGNRYFVASFGKNNDKKLMWDKRRLPRLAPEYYQGFAHVHWTHVSKNRHSISWDASLYGHFREVLLHASARYAMGCARYVCMPDHIHLIWVGASSGSDQLKATRFLRRHLDVSWQKQAHDHVLRESERSRGAFVDTCQYLRENPVRAGLVARVEEWPYAGNMVPGFPDLDPWDSDQFWKCFLAYRTSQAD</sequence>
<accession>A0A317ZEB3</accession>
<gene>
    <name evidence="2" type="ORF">DDZ13_10180</name>
</gene>
<keyword evidence="3" id="KW-1185">Reference proteome</keyword>
<protein>
    <recommendedName>
        <fullName evidence="4">Transposase IS200-like domain-containing protein</fullName>
    </recommendedName>
</protein>
<dbReference type="AlphaFoldDB" id="A0A317ZEB3"/>
<dbReference type="InParanoid" id="A0A317ZEB3"/>
<organism evidence="2 3">
    <name type="scientific">Coraliomargarita sinensis</name>
    <dbReference type="NCBI Taxonomy" id="2174842"/>
    <lineage>
        <taxon>Bacteria</taxon>
        <taxon>Pseudomonadati</taxon>
        <taxon>Verrucomicrobiota</taxon>
        <taxon>Opitutia</taxon>
        <taxon>Puniceicoccales</taxon>
        <taxon>Coraliomargaritaceae</taxon>
        <taxon>Coraliomargarita</taxon>
    </lineage>
</organism>
<reference evidence="2 3" key="1">
    <citation type="submission" date="2018-05" db="EMBL/GenBank/DDBJ databases">
        <title>Coraliomargarita sinensis sp. nov., isolated from a marine solar saltern.</title>
        <authorList>
            <person name="Zhou L.Y."/>
        </authorList>
    </citation>
    <scope>NUCLEOTIDE SEQUENCE [LARGE SCALE GENOMIC DNA]</scope>
    <source>
        <strain evidence="2 3">WN38</strain>
    </source>
</reference>
<dbReference type="GO" id="GO:0006313">
    <property type="term" value="P:DNA transposition"/>
    <property type="evidence" value="ECO:0007669"/>
    <property type="project" value="InterPro"/>
</dbReference>
<evidence type="ECO:0000313" key="3">
    <source>
        <dbReference type="Proteomes" id="UP000247099"/>
    </source>
</evidence>
<feature type="compositionally biased region" description="Basic residues" evidence="1">
    <location>
        <begin position="1"/>
        <end position="18"/>
    </location>
</feature>
<dbReference type="FunCoup" id="A0A317ZEB3">
    <property type="interactions" value="41"/>
</dbReference>
<dbReference type="GO" id="GO:0004803">
    <property type="term" value="F:transposase activity"/>
    <property type="evidence" value="ECO:0007669"/>
    <property type="project" value="InterPro"/>
</dbReference>
<dbReference type="InterPro" id="IPR036515">
    <property type="entry name" value="Transposase_17_sf"/>
</dbReference>
<dbReference type="SUPFAM" id="SSF143422">
    <property type="entry name" value="Transposase IS200-like"/>
    <property type="match status" value="1"/>
</dbReference>
<comment type="caution">
    <text evidence="2">The sequence shown here is derived from an EMBL/GenBank/DDBJ whole genome shotgun (WGS) entry which is preliminary data.</text>
</comment>
<proteinExistence type="predicted"/>